<sequence length="296" mass="33356">MIRYTMLLLSSLQVVCCLGQKSLYEYSTAPDREFYKNVEIHCSLLSDFKRPVAKGQLTAEQLPLSKIGLLTFAHVETDFNSKKALFAYTHGPESSLNLISHIYNSSYHHLEDTLKAASVELLLPQDYLQTANAKASFHNTQALINDLARKRVKLLDVLESNRLHNTPEGIDFIASTLSEGDHQKIVNEIGTLCKKLQLDAMLTVQVTTEHFNYALALQSIVFHLVVPHPLPDDKGKQVGYRLATYHYLHPAPIGFIGLKKGTEVTGEDYRAFPHLISRSGSDLFRFLQEELAILFE</sequence>
<evidence type="ECO:0000313" key="2">
    <source>
        <dbReference type="Proteomes" id="UP000256779"/>
    </source>
</evidence>
<proteinExistence type="predicted"/>
<gene>
    <name evidence="1" type="ORF">C7460_111107</name>
</gene>
<evidence type="ECO:0000313" key="1">
    <source>
        <dbReference type="EMBL" id="RED97966.1"/>
    </source>
</evidence>
<organism evidence="1 2">
    <name type="scientific">Marinoscillum furvescens DSM 4134</name>
    <dbReference type="NCBI Taxonomy" id="1122208"/>
    <lineage>
        <taxon>Bacteria</taxon>
        <taxon>Pseudomonadati</taxon>
        <taxon>Bacteroidota</taxon>
        <taxon>Cytophagia</taxon>
        <taxon>Cytophagales</taxon>
        <taxon>Reichenbachiellaceae</taxon>
        <taxon>Marinoscillum</taxon>
    </lineage>
</organism>
<name>A0A3D9L1N2_MARFU</name>
<keyword evidence="2" id="KW-1185">Reference proteome</keyword>
<protein>
    <submittedName>
        <fullName evidence="1">Uncharacterized protein</fullName>
    </submittedName>
</protein>
<dbReference type="Proteomes" id="UP000256779">
    <property type="component" value="Unassembled WGS sequence"/>
</dbReference>
<comment type="caution">
    <text evidence="1">The sequence shown here is derived from an EMBL/GenBank/DDBJ whole genome shotgun (WGS) entry which is preliminary data.</text>
</comment>
<dbReference type="EMBL" id="QREG01000011">
    <property type="protein sequence ID" value="RED97966.1"/>
    <property type="molecule type" value="Genomic_DNA"/>
</dbReference>
<reference evidence="1 2" key="1">
    <citation type="submission" date="2018-07" db="EMBL/GenBank/DDBJ databases">
        <title>Genomic Encyclopedia of Type Strains, Phase IV (KMG-IV): sequencing the most valuable type-strain genomes for metagenomic binning, comparative biology and taxonomic classification.</title>
        <authorList>
            <person name="Goeker M."/>
        </authorList>
    </citation>
    <scope>NUCLEOTIDE SEQUENCE [LARGE SCALE GENOMIC DNA]</scope>
    <source>
        <strain evidence="1 2">DSM 4134</strain>
    </source>
</reference>
<dbReference type="AlphaFoldDB" id="A0A3D9L1N2"/>
<accession>A0A3D9L1N2</accession>
<dbReference type="RefSeq" id="WP_115868491.1">
    <property type="nucleotide sequence ID" value="NZ_QREG01000011.1"/>
</dbReference>